<sequence>MVRVYSIVEISVVVFFTVQIMDVSSSGLYYCPMCGFSKDNSYSSPNPTCSCLNTMNYQNYLNSLCSTNFPYRYFSAQNTDTSCPSASRQPTGNIAGSSCDYGRFSYDIQVSPNAQPLSAKLSYPYVANNPSEPCQQTLKNFGYQLQVPEVPRRVPNYGSISGIIDKTYKKCTPCPSN</sequence>
<gene>
    <name evidence="1" type="ORF">FWK35_00012855</name>
</gene>
<comment type="caution">
    <text evidence="1">The sequence shown here is derived from an EMBL/GenBank/DDBJ whole genome shotgun (WGS) entry which is preliminary data.</text>
</comment>
<accession>A0A6G0YQU3</accession>
<dbReference type="AlphaFoldDB" id="A0A6G0YQU3"/>
<proteinExistence type="predicted"/>
<organism evidence="1 2">
    <name type="scientific">Aphis craccivora</name>
    <name type="common">Cowpea aphid</name>
    <dbReference type="NCBI Taxonomy" id="307492"/>
    <lineage>
        <taxon>Eukaryota</taxon>
        <taxon>Metazoa</taxon>
        <taxon>Ecdysozoa</taxon>
        <taxon>Arthropoda</taxon>
        <taxon>Hexapoda</taxon>
        <taxon>Insecta</taxon>
        <taxon>Pterygota</taxon>
        <taxon>Neoptera</taxon>
        <taxon>Paraneoptera</taxon>
        <taxon>Hemiptera</taxon>
        <taxon>Sternorrhyncha</taxon>
        <taxon>Aphidomorpha</taxon>
        <taxon>Aphidoidea</taxon>
        <taxon>Aphididae</taxon>
        <taxon>Aphidini</taxon>
        <taxon>Aphis</taxon>
        <taxon>Aphis</taxon>
    </lineage>
</organism>
<dbReference type="OrthoDB" id="6604763at2759"/>
<reference evidence="1 2" key="1">
    <citation type="submission" date="2019-08" db="EMBL/GenBank/DDBJ databases">
        <title>Whole genome of Aphis craccivora.</title>
        <authorList>
            <person name="Voronova N.V."/>
            <person name="Shulinski R.S."/>
            <person name="Bandarenka Y.V."/>
            <person name="Zhorov D.G."/>
            <person name="Warner D."/>
        </authorList>
    </citation>
    <scope>NUCLEOTIDE SEQUENCE [LARGE SCALE GENOMIC DNA]</scope>
    <source>
        <strain evidence="1">180601</strain>
        <tissue evidence="1">Whole Body</tissue>
    </source>
</reference>
<evidence type="ECO:0000313" key="2">
    <source>
        <dbReference type="Proteomes" id="UP000478052"/>
    </source>
</evidence>
<protein>
    <submittedName>
        <fullName evidence="1">Uncharacterized protein</fullName>
    </submittedName>
</protein>
<evidence type="ECO:0000313" key="1">
    <source>
        <dbReference type="EMBL" id="KAF0759895.1"/>
    </source>
</evidence>
<dbReference type="Proteomes" id="UP000478052">
    <property type="component" value="Unassembled WGS sequence"/>
</dbReference>
<keyword evidence="2" id="KW-1185">Reference proteome</keyword>
<name>A0A6G0YQU3_APHCR</name>
<dbReference type="EMBL" id="VUJU01002851">
    <property type="protein sequence ID" value="KAF0759895.1"/>
    <property type="molecule type" value="Genomic_DNA"/>
</dbReference>